<dbReference type="Gene3D" id="3.30.300.30">
    <property type="match status" value="1"/>
</dbReference>
<dbReference type="PANTHER" id="PTHR43201">
    <property type="entry name" value="ACYL-COA SYNTHETASE"/>
    <property type="match status" value="1"/>
</dbReference>
<evidence type="ECO:0000256" key="2">
    <source>
        <dbReference type="ARBA" id="ARBA00022598"/>
    </source>
</evidence>
<protein>
    <recommendedName>
        <fullName evidence="3">AMP-binding enzyme C-terminal domain-containing protein</fullName>
    </recommendedName>
</protein>
<dbReference type="InterPro" id="IPR025110">
    <property type="entry name" value="AMP-bd_C"/>
</dbReference>
<dbReference type="InterPro" id="IPR045851">
    <property type="entry name" value="AMP-bd_C_sf"/>
</dbReference>
<organism evidence="4 5">
    <name type="scientific">Kibdelosporangium philippinense</name>
    <dbReference type="NCBI Taxonomy" id="211113"/>
    <lineage>
        <taxon>Bacteria</taxon>
        <taxon>Bacillati</taxon>
        <taxon>Actinomycetota</taxon>
        <taxon>Actinomycetes</taxon>
        <taxon>Pseudonocardiales</taxon>
        <taxon>Pseudonocardiaceae</taxon>
        <taxon>Kibdelosporangium</taxon>
    </lineage>
</organism>
<dbReference type="Pfam" id="PF13193">
    <property type="entry name" value="AMP-binding_C"/>
    <property type="match status" value="1"/>
</dbReference>
<evidence type="ECO:0000313" key="5">
    <source>
        <dbReference type="Proteomes" id="UP001521150"/>
    </source>
</evidence>
<accession>A0ABS8ZYW8</accession>
<dbReference type="Proteomes" id="UP001521150">
    <property type="component" value="Unassembled WGS sequence"/>
</dbReference>
<reference evidence="4 5" key="1">
    <citation type="submission" date="2021-12" db="EMBL/GenBank/DDBJ databases">
        <title>Genome sequence of Kibdelosporangium philippinense ATCC 49844.</title>
        <authorList>
            <person name="Fedorov E.A."/>
            <person name="Omeragic M."/>
            <person name="Shalygina K.F."/>
            <person name="Maclea K.S."/>
        </authorList>
    </citation>
    <scope>NUCLEOTIDE SEQUENCE [LARGE SCALE GENOMIC DNA]</scope>
    <source>
        <strain evidence="4 5">ATCC 49844</strain>
    </source>
</reference>
<dbReference type="SUPFAM" id="SSF56801">
    <property type="entry name" value="Acetyl-CoA synthetase-like"/>
    <property type="match status" value="1"/>
</dbReference>
<keyword evidence="2" id="KW-0436">Ligase</keyword>
<evidence type="ECO:0000259" key="3">
    <source>
        <dbReference type="Pfam" id="PF13193"/>
    </source>
</evidence>
<sequence>MYISGGENVYPAEVEGVIFGHPAVAEVAVIGVPDPKWGEVGKAFVVCRPDTELTITDLRGFLAGRLAKYKIPAYLELVDGMPRTASGKVQKAKLR</sequence>
<feature type="domain" description="AMP-binding enzyme C-terminal" evidence="3">
    <location>
        <begin position="13"/>
        <end position="88"/>
    </location>
</feature>
<keyword evidence="5" id="KW-1185">Reference proteome</keyword>
<evidence type="ECO:0000256" key="1">
    <source>
        <dbReference type="ARBA" id="ARBA00006432"/>
    </source>
</evidence>
<evidence type="ECO:0000313" key="4">
    <source>
        <dbReference type="EMBL" id="MCE7012146.1"/>
    </source>
</evidence>
<gene>
    <name evidence="4" type="ORF">LWC34_56460</name>
</gene>
<comment type="similarity">
    <text evidence="1">Belongs to the ATP-dependent AMP-binding enzyme family.</text>
</comment>
<dbReference type="EMBL" id="JAJVCN010000006">
    <property type="protein sequence ID" value="MCE7012146.1"/>
    <property type="molecule type" value="Genomic_DNA"/>
</dbReference>
<dbReference type="PANTHER" id="PTHR43201:SF5">
    <property type="entry name" value="MEDIUM-CHAIN ACYL-COA LIGASE ACSF2, MITOCHONDRIAL"/>
    <property type="match status" value="1"/>
</dbReference>
<proteinExistence type="inferred from homology"/>
<name>A0ABS8ZYW8_9PSEU</name>
<comment type="caution">
    <text evidence="4">The sequence shown here is derived from an EMBL/GenBank/DDBJ whole genome shotgun (WGS) entry which is preliminary data.</text>
</comment>